<dbReference type="Proteomes" id="UP000230066">
    <property type="component" value="Unassembled WGS sequence"/>
</dbReference>
<dbReference type="AlphaFoldDB" id="A0A4E0RYZ8"/>
<keyword evidence="1" id="KW-0812">Transmembrane</keyword>
<proteinExistence type="predicted"/>
<gene>
    <name evidence="2" type="ORF">D915_007238</name>
</gene>
<sequence length="358" mass="39546">MDPEKALHNSTEPLVLRPPVGSEVYGRPGLQFRQFSGPVLGAVTTHTQRRRRLLLVYVLCVLITLAIVAGLLFAMFILNFGPFATHGSHGFGPRSMCRVFSPLLRTTWVESLSADDQVLNVTLSNMPQAHTYWILHLCTEFLTVIRTEDRCFIRPMRAEMVQACAKGYLKLVHDGQGVPDTVEAKIKDEFWFTEPPSNPPKIIHNSLIMAWCEGVPAFRLVSRPPPKDLPDGSSIAFEDTAVDAPPFMNSPPVRDGQSDTIDPDSQEVLDQIARDNDLRAANPGAESLPFASIMRHRRAANLANQMGVSSSDLPIYHVSQRKCKSVATLLEDAAVSKTTRSGSTVSVIRDNILDCTET</sequence>
<feature type="transmembrane region" description="Helical" evidence="1">
    <location>
        <begin position="54"/>
        <end position="78"/>
    </location>
</feature>
<keyword evidence="1" id="KW-1133">Transmembrane helix</keyword>
<evidence type="ECO:0000256" key="1">
    <source>
        <dbReference type="SAM" id="Phobius"/>
    </source>
</evidence>
<keyword evidence="1" id="KW-0472">Membrane</keyword>
<dbReference type="EMBL" id="JXXN02003035">
    <property type="protein sequence ID" value="THD22050.1"/>
    <property type="molecule type" value="Genomic_DNA"/>
</dbReference>
<evidence type="ECO:0000313" key="3">
    <source>
        <dbReference type="Proteomes" id="UP000230066"/>
    </source>
</evidence>
<reference evidence="2" key="1">
    <citation type="submission" date="2019-03" db="EMBL/GenBank/DDBJ databases">
        <title>Improved annotation for the trematode Fasciola hepatica.</title>
        <authorList>
            <person name="Choi Y.-J."/>
            <person name="Martin J."/>
            <person name="Mitreva M."/>
        </authorList>
    </citation>
    <scope>NUCLEOTIDE SEQUENCE [LARGE SCALE GENOMIC DNA]</scope>
</reference>
<keyword evidence="3" id="KW-1185">Reference proteome</keyword>
<protein>
    <submittedName>
        <fullName evidence="2">Uncharacterized protein</fullName>
    </submittedName>
</protein>
<organism evidence="2 3">
    <name type="scientific">Fasciola hepatica</name>
    <name type="common">Liver fluke</name>
    <dbReference type="NCBI Taxonomy" id="6192"/>
    <lineage>
        <taxon>Eukaryota</taxon>
        <taxon>Metazoa</taxon>
        <taxon>Spiralia</taxon>
        <taxon>Lophotrochozoa</taxon>
        <taxon>Platyhelminthes</taxon>
        <taxon>Trematoda</taxon>
        <taxon>Digenea</taxon>
        <taxon>Plagiorchiida</taxon>
        <taxon>Echinostomata</taxon>
        <taxon>Echinostomatoidea</taxon>
        <taxon>Fasciolidae</taxon>
        <taxon>Fasciola</taxon>
    </lineage>
</organism>
<name>A0A4E0RYZ8_FASHE</name>
<evidence type="ECO:0000313" key="2">
    <source>
        <dbReference type="EMBL" id="THD22050.1"/>
    </source>
</evidence>
<accession>A0A4E0RYZ8</accession>
<comment type="caution">
    <text evidence="2">The sequence shown here is derived from an EMBL/GenBank/DDBJ whole genome shotgun (WGS) entry which is preliminary data.</text>
</comment>